<evidence type="ECO:0000256" key="1">
    <source>
        <dbReference type="SAM" id="MobiDB-lite"/>
    </source>
</evidence>
<protein>
    <submittedName>
        <fullName evidence="2">Uncharacterized protein</fullName>
    </submittedName>
</protein>
<proteinExistence type="predicted"/>
<feature type="region of interest" description="Disordered" evidence="1">
    <location>
        <begin position="1"/>
        <end position="66"/>
    </location>
</feature>
<gene>
    <name evidence="2" type="ORF">ACFFX0_19340</name>
</gene>
<sequence length="85" mass="8748">MTRRPARSWPASTSTAGSTPSPRRPLCSPCSVGSSRWPRAPSGSGVATMSPRMVPPASWSRTPVPPRGAVRASMVLTRCGAAGSA</sequence>
<dbReference type="Proteomes" id="UP001589575">
    <property type="component" value="Unassembled WGS sequence"/>
</dbReference>
<organism evidence="2 3">
    <name type="scientific">Citricoccus parietis</name>
    <dbReference type="NCBI Taxonomy" id="592307"/>
    <lineage>
        <taxon>Bacteria</taxon>
        <taxon>Bacillati</taxon>
        <taxon>Actinomycetota</taxon>
        <taxon>Actinomycetes</taxon>
        <taxon>Micrococcales</taxon>
        <taxon>Micrococcaceae</taxon>
        <taxon>Citricoccus</taxon>
    </lineage>
</organism>
<evidence type="ECO:0000313" key="3">
    <source>
        <dbReference type="Proteomes" id="UP001589575"/>
    </source>
</evidence>
<evidence type="ECO:0000313" key="2">
    <source>
        <dbReference type="EMBL" id="MFB9073233.1"/>
    </source>
</evidence>
<accession>A0ABV5G2S0</accession>
<name>A0ABV5G2S0_9MICC</name>
<comment type="caution">
    <text evidence="2">The sequence shown here is derived from an EMBL/GenBank/DDBJ whole genome shotgun (WGS) entry which is preliminary data.</text>
</comment>
<dbReference type="EMBL" id="JBHMFI010000001">
    <property type="protein sequence ID" value="MFB9073233.1"/>
    <property type="molecule type" value="Genomic_DNA"/>
</dbReference>
<reference evidence="2 3" key="1">
    <citation type="submission" date="2024-09" db="EMBL/GenBank/DDBJ databases">
        <authorList>
            <person name="Sun Q."/>
            <person name="Mori K."/>
        </authorList>
    </citation>
    <scope>NUCLEOTIDE SEQUENCE [LARGE SCALE GENOMIC DNA]</scope>
    <source>
        <strain evidence="2 3">CCM 7609</strain>
    </source>
</reference>
<keyword evidence="3" id="KW-1185">Reference proteome</keyword>
<feature type="compositionally biased region" description="Low complexity" evidence="1">
    <location>
        <begin position="10"/>
        <end position="31"/>
    </location>
</feature>